<accession>A0ABV2Q4S7</accession>
<feature type="transmembrane region" description="Helical" evidence="2">
    <location>
        <begin position="263"/>
        <end position="288"/>
    </location>
</feature>
<evidence type="ECO:0000313" key="3">
    <source>
        <dbReference type="EMBL" id="MET4576034.1"/>
    </source>
</evidence>
<keyword evidence="4" id="KW-1185">Reference proteome</keyword>
<feature type="transmembrane region" description="Helical" evidence="2">
    <location>
        <begin position="122"/>
        <end position="143"/>
    </location>
</feature>
<feature type="transmembrane region" description="Helical" evidence="2">
    <location>
        <begin position="36"/>
        <end position="54"/>
    </location>
</feature>
<protein>
    <submittedName>
        <fullName evidence="3">4-amino-4-deoxy-L-arabinose transferase-like glycosyltransferase</fullName>
    </submittedName>
</protein>
<organism evidence="3 4">
    <name type="scientific">Ottowia thiooxydans</name>
    <dbReference type="NCBI Taxonomy" id="219182"/>
    <lineage>
        <taxon>Bacteria</taxon>
        <taxon>Pseudomonadati</taxon>
        <taxon>Pseudomonadota</taxon>
        <taxon>Betaproteobacteria</taxon>
        <taxon>Burkholderiales</taxon>
        <taxon>Comamonadaceae</taxon>
        <taxon>Ottowia</taxon>
    </lineage>
</organism>
<proteinExistence type="predicted"/>
<feature type="transmembrane region" description="Helical" evidence="2">
    <location>
        <begin position="300"/>
        <end position="323"/>
    </location>
</feature>
<feature type="transmembrane region" description="Helical" evidence="2">
    <location>
        <begin position="360"/>
        <end position="378"/>
    </location>
</feature>
<feature type="compositionally biased region" description="Polar residues" evidence="1">
    <location>
        <begin position="15"/>
        <end position="24"/>
    </location>
</feature>
<keyword evidence="2" id="KW-1133">Transmembrane helix</keyword>
<sequence>MAPRDNAAKSLGPPSEQTPLNQPSPAIVTQDAVRRLPRWALLMLCVVYVLPGYIGREPWKNADISSFGYMLELLGSHQWQAWLHPTLMGVPSDTSALLPFWIGAWAMQLAPAWIAPDFAARIPFALMLGLTLAATWYAVYYLARTPGAQPVAFAFGGEAEPTDYARALADGSLLALIATLGLAQLSHETTPALTQLCFMAIVFYGFAAIPFRHLSSTLALLIGLPGLVLSGAPTIALIYGAVSIFGLFNARVMHLEAQTRRRALIVVLVSTLVSLALAFGLDLFIWSIDLSLGDWDRWRILGRLFLWFTWPVWPLVLWTLWRWRYQLLDMQQHRHLGLPFFMAVVPVAGTVFTYAGDRSLLLALPALAALAAFALPTFKRSAAAFIDWFTVLFFSAWAIVIWGVWLSLQTGIPPKPAANVARLAPGFEPVFQWVALIAALAGTLAWGLLARWRTGRHRTALWKSLVLPAAGATLCWLLLMTLWLPALDYGRSFAPQMREVRHIIGETPCVQVYGLSTPQVAAVRFHGGWMSRPLGSSADCAWLLVDINAEKDLQHAITPSQWSLVNRVPRPTDVSDTLLLFKRAEPAPQ</sequence>
<evidence type="ECO:0000256" key="2">
    <source>
        <dbReference type="SAM" id="Phobius"/>
    </source>
</evidence>
<feature type="transmembrane region" description="Helical" evidence="2">
    <location>
        <begin position="96"/>
        <end position="115"/>
    </location>
</feature>
<gene>
    <name evidence="3" type="ORF">ABIE13_001134</name>
</gene>
<keyword evidence="2" id="KW-0472">Membrane</keyword>
<feature type="transmembrane region" description="Helical" evidence="2">
    <location>
        <begin position="335"/>
        <end position="354"/>
    </location>
</feature>
<feature type="transmembrane region" description="Helical" evidence="2">
    <location>
        <begin position="385"/>
        <end position="405"/>
    </location>
</feature>
<name>A0ABV2Q4S7_9BURK</name>
<evidence type="ECO:0000256" key="1">
    <source>
        <dbReference type="SAM" id="MobiDB-lite"/>
    </source>
</evidence>
<dbReference type="EMBL" id="JBEPSH010000002">
    <property type="protein sequence ID" value="MET4576034.1"/>
    <property type="molecule type" value="Genomic_DNA"/>
</dbReference>
<feature type="transmembrane region" description="Helical" evidence="2">
    <location>
        <begin position="192"/>
        <end position="211"/>
    </location>
</feature>
<feature type="transmembrane region" description="Helical" evidence="2">
    <location>
        <begin position="430"/>
        <end position="449"/>
    </location>
</feature>
<feature type="transmembrane region" description="Helical" evidence="2">
    <location>
        <begin position="163"/>
        <end position="185"/>
    </location>
</feature>
<evidence type="ECO:0000313" key="4">
    <source>
        <dbReference type="Proteomes" id="UP001549320"/>
    </source>
</evidence>
<reference evidence="3 4" key="1">
    <citation type="submission" date="2024-06" db="EMBL/GenBank/DDBJ databases">
        <title>Sorghum-associated microbial communities from plants grown in Nebraska, USA.</title>
        <authorList>
            <person name="Schachtman D."/>
        </authorList>
    </citation>
    <scope>NUCLEOTIDE SEQUENCE [LARGE SCALE GENOMIC DNA]</scope>
    <source>
        <strain evidence="3 4">2709</strain>
    </source>
</reference>
<keyword evidence="2" id="KW-0812">Transmembrane</keyword>
<comment type="caution">
    <text evidence="3">The sequence shown here is derived from an EMBL/GenBank/DDBJ whole genome shotgun (WGS) entry which is preliminary data.</text>
</comment>
<dbReference type="Proteomes" id="UP001549320">
    <property type="component" value="Unassembled WGS sequence"/>
</dbReference>
<feature type="transmembrane region" description="Helical" evidence="2">
    <location>
        <begin position="461"/>
        <end position="484"/>
    </location>
</feature>
<feature type="transmembrane region" description="Helical" evidence="2">
    <location>
        <begin position="217"/>
        <end position="242"/>
    </location>
</feature>
<feature type="region of interest" description="Disordered" evidence="1">
    <location>
        <begin position="1"/>
        <end position="24"/>
    </location>
</feature>